<organism evidence="2 3">
    <name type="scientific">Trueperella pyogenes</name>
    <dbReference type="NCBI Taxonomy" id="1661"/>
    <lineage>
        <taxon>Bacteria</taxon>
        <taxon>Bacillati</taxon>
        <taxon>Actinomycetota</taxon>
        <taxon>Actinomycetes</taxon>
        <taxon>Actinomycetales</taxon>
        <taxon>Actinomycetaceae</taxon>
        <taxon>Trueperella</taxon>
    </lineage>
</organism>
<evidence type="ECO:0000313" key="3">
    <source>
        <dbReference type="Proteomes" id="UP000275951"/>
    </source>
</evidence>
<keyword evidence="1" id="KW-0812">Transmembrane</keyword>
<feature type="transmembrane region" description="Helical" evidence="1">
    <location>
        <begin position="91"/>
        <end position="116"/>
    </location>
</feature>
<reference evidence="2 3" key="1">
    <citation type="submission" date="2018-11" db="EMBL/GenBank/DDBJ databases">
        <title>Multidrug-resistant genes are associated with an 42-kb island TGI1 carrying a complex class 1 integron in a Trueperella pyogenes.</title>
        <authorList>
            <person name="Dong W."/>
        </authorList>
    </citation>
    <scope>NUCLEOTIDE SEQUENCE [LARGE SCALE GENOMIC DNA]</scope>
    <source>
        <strain evidence="2 3">TP4</strain>
    </source>
</reference>
<dbReference type="RefSeq" id="WP_108726580.1">
    <property type="nucleotide sequence ID" value="NZ_CP123404.1"/>
</dbReference>
<protein>
    <submittedName>
        <fullName evidence="2">Uncharacterized protein</fullName>
    </submittedName>
</protein>
<feature type="transmembrane region" description="Helical" evidence="1">
    <location>
        <begin position="12"/>
        <end position="31"/>
    </location>
</feature>
<feature type="transmembrane region" description="Helical" evidence="1">
    <location>
        <begin position="239"/>
        <end position="260"/>
    </location>
</feature>
<dbReference type="EMBL" id="CP033905">
    <property type="protein sequence ID" value="AZR06787.1"/>
    <property type="molecule type" value="Genomic_DNA"/>
</dbReference>
<dbReference type="AlphaFoldDB" id="A0A3Q9GK63"/>
<name>A0A3Q9GK63_9ACTO</name>
<feature type="transmembrane region" description="Helical" evidence="1">
    <location>
        <begin position="150"/>
        <end position="175"/>
    </location>
</feature>
<feature type="transmembrane region" description="Helical" evidence="1">
    <location>
        <begin position="51"/>
        <end position="70"/>
    </location>
</feature>
<dbReference type="Proteomes" id="UP000275951">
    <property type="component" value="Chromosome"/>
</dbReference>
<proteinExistence type="predicted"/>
<evidence type="ECO:0000313" key="2">
    <source>
        <dbReference type="EMBL" id="AZR06787.1"/>
    </source>
</evidence>
<sequence length="426" mass="46709">MRRSFHPHSLWILIAVFIANALLTWILATTPNRSWIPIDSRGIIVSFRENTFILGLVGAAIGFSMGRYFLPTSVVLGPSRARSAKEIARGLIAPILASQIAGYLVGVLVALASVGFDRAHEGVLPLVAIFLGLTALTVWGFLIGSTLQHIWGFLALFFIIVVFAYAPLAANSYFIPNSVFPARPLGMVWAISEPSADLTFNPSTELARSLFYLMILTVGLLLFTIFSRVTRSGHSRAKFSLITTMTLVVVSVSSIAVLLIPEPFKKDGFPLSCESSGNLEICQYQVYKPLIPRIFEIGEHFSAIVPTESILAVPATEEPQSAVPIPHPRRSEHEWEQAIAQSFADYLAGARICLGLRDNGTLASEEALQKSFDLSKELLRRAGLHGTLSTPQTSAFGQRLSKLSPEEFSQWFADNMDAIRKCTITQ</sequence>
<evidence type="ECO:0000256" key="1">
    <source>
        <dbReference type="SAM" id="Phobius"/>
    </source>
</evidence>
<feature type="transmembrane region" description="Helical" evidence="1">
    <location>
        <begin position="122"/>
        <end position="143"/>
    </location>
</feature>
<keyword evidence="1" id="KW-1133">Transmembrane helix</keyword>
<gene>
    <name evidence="2" type="ORF">EBQ10_05420</name>
</gene>
<feature type="transmembrane region" description="Helical" evidence="1">
    <location>
        <begin position="209"/>
        <end position="227"/>
    </location>
</feature>
<accession>A0A3Q9GK63</accession>
<keyword evidence="1" id="KW-0472">Membrane</keyword>